<dbReference type="Pfam" id="PF00743">
    <property type="entry name" value="FMO-like"/>
    <property type="match status" value="2"/>
</dbReference>
<evidence type="ECO:0000313" key="9">
    <source>
        <dbReference type="Proteomes" id="UP000241587"/>
    </source>
</evidence>
<name>A0A2T4H3R8_FUSCU</name>
<dbReference type="InterPro" id="IPR050346">
    <property type="entry name" value="FMO-like"/>
</dbReference>
<reference evidence="8" key="2">
    <citation type="submission" date="2020-11" db="EMBL/GenBank/DDBJ databases">
        <title>The chromosome-scale genome resource for two endophytic Fusarium species: F. culmorum and F. pseudograminearum.</title>
        <authorList>
            <person name="Yuan Z."/>
        </authorList>
    </citation>
    <scope>NUCLEOTIDE SEQUENCE</scope>
    <source>
        <strain evidence="8">Class2-1B</strain>
    </source>
</reference>
<dbReference type="OrthoDB" id="10254665at2759"/>
<dbReference type="Proteomes" id="UP000663297">
    <property type="component" value="Chromosome 3"/>
</dbReference>
<dbReference type="OMA" id="CTHFNLW"/>
<dbReference type="EMBL" id="PVEM01000003">
    <property type="protein sequence ID" value="PTD10450.1"/>
    <property type="molecule type" value="Genomic_DNA"/>
</dbReference>
<evidence type="ECO:0000256" key="6">
    <source>
        <dbReference type="SAM" id="Phobius"/>
    </source>
</evidence>
<evidence type="ECO:0000256" key="3">
    <source>
        <dbReference type="ARBA" id="ARBA00022827"/>
    </source>
</evidence>
<dbReference type="InterPro" id="IPR020946">
    <property type="entry name" value="Flavin_mOase-like"/>
</dbReference>
<evidence type="ECO:0000313" key="8">
    <source>
        <dbReference type="EMBL" id="QPC64258.1"/>
    </source>
</evidence>
<dbReference type="Gene3D" id="3.50.50.60">
    <property type="entry name" value="FAD/NAD(P)-binding domain"/>
    <property type="match status" value="1"/>
</dbReference>
<feature type="transmembrane region" description="Helical" evidence="6">
    <location>
        <begin position="564"/>
        <end position="588"/>
    </location>
</feature>
<keyword evidence="3" id="KW-0274">FAD</keyword>
<keyword evidence="6" id="KW-0472">Membrane</keyword>
<accession>A0A2T4H3R8</accession>
<keyword evidence="9" id="KW-1185">Reference proteome</keyword>
<dbReference type="InterPro" id="IPR036188">
    <property type="entry name" value="FAD/NAD-bd_sf"/>
</dbReference>
<organism evidence="7 9">
    <name type="scientific">Fusarium culmorum</name>
    <dbReference type="NCBI Taxonomy" id="5516"/>
    <lineage>
        <taxon>Eukaryota</taxon>
        <taxon>Fungi</taxon>
        <taxon>Dikarya</taxon>
        <taxon>Ascomycota</taxon>
        <taxon>Pezizomycotina</taxon>
        <taxon>Sordariomycetes</taxon>
        <taxon>Hypocreomycetidae</taxon>
        <taxon>Hypocreales</taxon>
        <taxon>Nectriaceae</taxon>
        <taxon>Fusarium</taxon>
    </lineage>
</organism>
<sequence>MKVAVIGGGPSGLVTPKYLLNAHLSLESDPIEVRLFELDDTIGGVFATRVYEDAELVSSKQLTIFSDFRCRQEKDFLSATDYLQYLKDYCTHFNLWPHITLGVEVQSVTSTSLNLHTISYSRKDGRVFTWGCDAVAVCSGLHKEPNLPVIPGLHHVPEVIHSSNFKTKSQFEINKTVMVIGSGETGTDVAYLAVTSPTKQVLMCHKDGFHFAPKRNPGPVLLPILGRKPNPNEPGIPIDVSRANLFDTTYVHPVLRNSMILWDYYYYYIKSLFWVSSGTTFGMDQWIGEISKSRHHPSKIFFNKSMKVCPYLNLPYRPTQPGPKLWLYALRSAFVQTPIPDTHGKQVDLAPLPKIINKDGTVEFFDNGRPEFEQLKHQVIRPDMIVLCTGYKQSFPFLQELFQGEQKHPSSFVRGIWEESRPELGFMGFMRPSLGAIPPLAEMQAQLWVLNLVSPHKVARLKSEDEEHYRLHTKSTDRVTYGVDHESYAYQLALDMNSAPSFTDILSRATLTNVSGTFRLLIIWAFGAHFNTKFRLMGPWAWEGAEELLVSNEFWETITRRPILFGHILVSIVPMAIFGPLSMLYYLFYSVLGYLG</sequence>
<dbReference type="GO" id="GO:0050661">
    <property type="term" value="F:NADP binding"/>
    <property type="evidence" value="ECO:0007669"/>
    <property type="project" value="InterPro"/>
</dbReference>
<gene>
    <name evidence="7" type="ORF">FCULG_00007467</name>
    <name evidence="8" type="ORF">HYE67_006489</name>
</gene>
<dbReference type="EMBL" id="CP064749">
    <property type="protein sequence ID" value="QPC64258.1"/>
    <property type="molecule type" value="Genomic_DNA"/>
</dbReference>
<protein>
    <recommendedName>
        <fullName evidence="10">Dimethylaniline monooxygenase [N-oxide-forming] 2</fullName>
    </recommendedName>
</protein>
<keyword evidence="6" id="KW-0812">Transmembrane</keyword>
<keyword evidence="4" id="KW-0521">NADP</keyword>
<dbReference type="PIRSF" id="PIRSF000332">
    <property type="entry name" value="FMO"/>
    <property type="match status" value="1"/>
</dbReference>
<dbReference type="PANTHER" id="PTHR23023">
    <property type="entry name" value="DIMETHYLANILINE MONOOXYGENASE"/>
    <property type="match status" value="1"/>
</dbReference>
<dbReference type="AlphaFoldDB" id="A0A2T4H3R8"/>
<keyword evidence="6" id="KW-1133">Transmembrane helix</keyword>
<dbReference type="GO" id="GO:0050660">
    <property type="term" value="F:flavin adenine dinucleotide binding"/>
    <property type="evidence" value="ECO:0007669"/>
    <property type="project" value="InterPro"/>
</dbReference>
<keyword evidence="5" id="KW-0560">Oxidoreductase</keyword>
<evidence type="ECO:0000313" key="7">
    <source>
        <dbReference type="EMBL" id="PTD10450.1"/>
    </source>
</evidence>
<dbReference type="SUPFAM" id="SSF51905">
    <property type="entry name" value="FAD/NAD(P)-binding domain"/>
    <property type="match status" value="1"/>
</dbReference>
<comment type="similarity">
    <text evidence="1">Belongs to the FMO family.</text>
</comment>
<evidence type="ECO:0000256" key="4">
    <source>
        <dbReference type="ARBA" id="ARBA00022857"/>
    </source>
</evidence>
<dbReference type="InterPro" id="IPR000960">
    <property type="entry name" value="Flavin_mOase"/>
</dbReference>
<reference evidence="7 9" key="1">
    <citation type="submission" date="2018-02" db="EMBL/GenBank/DDBJ databases">
        <title>Fusarium culmorum secondary metabolites in fungal-bacterial-plant interactions.</title>
        <authorList>
            <person name="Schmidt R."/>
        </authorList>
    </citation>
    <scope>NUCLEOTIDE SEQUENCE [LARGE SCALE GENOMIC DNA]</scope>
    <source>
        <strain evidence="7 9">PV</strain>
    </source>
</reference>
<dbReference type="GO" id="GO:0004499">
    <property type="term" value="F:N,N-dimethylaniline monooxygenase activity"/>
    <property type="evidence" value="ECO:0007669"/>
    <property type="project" value="InterPro"/>
</dbReference>
<evidence type="ECO:0008006" key="10">
    <source>
        <dbReference type="Google" id="ProtNLM"/>
    </source>
</evidence>
<evidence type="ECO:0000256" key="1">
    <source>
        <dbReference type="ARBA" id="ARBA00009183"/>
    </source>
</evidence>
<dbReference type="Proteomes" id="UP000241587">
    <property type="component" value="Unassembled WGS sequence"/>
</dbReference>
<evidence type="ECO:0000256" key="2">
    <source>
        <dbReference type="ARBA" id="ARBA00022630"/>
    </source>
</evidence>
<keyword evidence="2" id="KW-0285">Flavoprotein</keyword>
<proteinExistence type="inferred from homology"/>
<evidence type="ECO:0000256" key="5">
    <source>
        <dbReference type="ARBA" id="ARBA00023002"/>
    </source>
</evidence>